<protein>
    <recommendedName>
        <fullName evidence="1">Effector-associated domain-containing protein</fullName>
    </recommendedName>
</protein>
<dbReference type="EMBL" id="JHEG04000001">
    <property type="protein sequence ID" value="KAF3887977.1"/>
    <property type="molecule type" value="Genomic_DNA"/>
</dbReference>
<name>A0A8S9T7K7_9CYAN</name>
<proteinExistence type="predicted"/>
<feature type="domain" description="Effector-associated" evidence="1">
    <location>
        <begin position="2"/>
        <end position="78"/>
    </location>
</feature>
<dbReference type="AlphaFoldDB" id="A0A8S9T7K7"/>
<dbReference type="Proteomes" id="UP000029738">
    <property type="component" value="Unassembled WGS sequence"/>
</dbReference>
<comment type="caution">
    <text evidence="2">The sequence shown here is derived from an EMBL/GenBank/DDBJ whole genome shotgun (WGS) entry which is preliminary data.</text>
</comment>
<dbReference type="InterPro" id="IPR045430">
    <property type="entry name" value="EAD1"/>
</dbReference>
<reference evidence="2" key="1">
    <citation type="journal article" date="2015" name="Genome Announc.">
        <title>Draft Genome Sequence of Tolypothrix boutellei Strain VB521301.</title>
        <authorList>
            <person name="Chandrababunaidu M.M."/>
            <person name="Singh D."/>
            <person name="Sen D."/>
            <person name="Bhan S."/>
            <person name="Das S."/>
            <person name="Gupta A."/>
            <person name="Adhikary S.P."/>
            <person name="Tripathy S."/>
        </authorList>
    </citation>
    <scope>NUCLEOTIDE SEQUENCE</scope>
    <source>
        <strain evidence="2">VB521301</strain>
    </source>
</reference>
<dbReference type="Pfam" id="PF19955">
    <property type="entry name" value="EAD1"/>
    <property type="match status" value="1"/>
</dbReference>
<organism evidence="2 3">
    <name type="scientific">Tolypothrix bouteillei VB521301</name>
    <dbReference type="NCBI Taxonomy" id="1479485"/>
    <lineage>
        <taxon>Bacteria</taxon>
        <taxon>Bacillati</taxon>
        <taxon>Cyanobacteriota</taxon>
        <taxon>Cyanophyceae</taxon>
        <taxon>Nostocales</taxon>
        <taxon>Tolypothrichaceae</taxon>
        <taxon>Tolypothrix</taxon>
    </lineage>
</organism>
<evidence type="ECO:0000259" key="1">
    <source>
        <dbReference type="Pfam" id="PF19955"/>
    </source>
</evidence>
<evidence type="ECO:0000313" key="3">
    <source>
        <dbReference type="Proteomes" id="UP000029738"/>
    </source>
</evidence>
<reference evidence="2" key="2">
    <citation type="submission" date="2019-11" db="EMBL/GenBank/DDBJ databases">
        <title>Improved Assembly of Tolypothrix boutellei genome.</title>
        <authorList>
            <person name="Sarangi A.N."/>
            <person name="Mukherjee M."/>
            <person name="Ghosh S."/>
            <person name="Singh D."/>
            <person name="Das A."/>
            <person name="Kant S."/>
            <person name="Prusty A."/>
            <person name="Tripathy S."/>
        </authorList>
    </citation>
    <scope>NUCLEOTIDE SEQUENCE</scope>
    <source>
        <strain evidence="2">VB521301</strain>
    </source>
</reference>
<dbReference type="OrthoDB" id="517890at2"/>
<gene>
    <name evidence="2" type="ORF">DA73_0400022640</name>
</gene>
<evidence type="ECO:0000313" key="2">
    <source>
        <dbReference type="EMBL" id="KAF3887977.1"/>
    </source>
</evidence>
<accession>A0A8S9T7K7</accession>
<keyword evidence="3" id="KW-1185">Reference proteome</keyword>
<sequence>MSAFPSFTKLEQMVSFGFNENLDNLAGGYNSDLGYVIFKLIEWSEAKGKLQQLLIVVRSEEDGGNSSNTKLKEICEELQQGQTVRGQSYELMNRSQFDLTEIIAECCSNLLGKNGLVGFALPCDHYTCLESFCRRLQNEFNGRNIQCQDSLSLNPKHSSVELAIKRIQSAASVPYCFTSCLKS</sequence>